<dbReference type="GO" id="GO:0000981">
    <property type="term" value="F:DNA-binding transcription factor activity, RNA polymerase II-specific"/>
    <property type="evidence" value="ECO:0007669"/>
    <property type="project" value="InterPro"/>
</dbReference>
<feature type="domain" description="Xylanolytic transcriptional activator regulatory" evidence="6">
    <location>
        <begin position="35"/>
        <end position="168"/>
    </location>
</feature>
<dbReference type="PANTHER" id="PTHR47338:SF9">
    <property type="entry name" value="ZN(II)2CYS6 TRANSCRIPTION FACTOR (EUROFUNG)"/>
    <property type="match status" value="1"/>
</dbReference>
<dbReference type="GO" id="GO:0008270">
    <property type="term" value="F:zinc ion binding"/>
    <property type="evidence" value="ECO:0007669"/>
    <property type="project" value="InterPro"/>
</dbReference>
<dbReference type="EMBL" id="MSFO01000002">
    <property type="protein sequence ID" value="PLB53074.1"/>
    <property type="molecule type" value="Genomic_DNA"/>
</dbReference>
<evidence type="ECO:0000256" key="2">
    <source>
        <dbReference type="ARBA" id="ARBA00022723"/>
    </source>
</evidence>
<dbReference type="InterPro" id="IPR007219">
    <property type="entry name" value="XnlR_reg_dom"/>
</dbReference>
<evidence type="ECO:0000313" key="7">
    <source>
        <dbReference type="EMBL" id="PLB53074.1"/>
    </source>
</evidence>
<dbReference type="Proteomes" id="UP000234275">
    <property type="component" value="Unassembled WGS sequence"/>
</dbReference>
<evidence type="ECO:0000259" key="6">
    <source>
        <dbReference type="Pfam" id="PF04082"/>
    </source>
</evidence>
<comment type="caution">
    <text evidence="7">The sequence shown here is derived from an EMBL/GenBank/DDBJ whole genome shotgun (WGS) entry which is preliminary data.</text>
</comment>
<dbReference type="CDD" id="cd12148">
    <property type="entry name" value="fungal_TF_MHR"/>
    <property type="match status" value="1"/>
</dbReference>
<evidence type="ECO:0000256" key="5">
    <source>
        <dbReference type="ARBA" id="ARBA00023242"/>
    </source>
</evidence>
<evidence type="ECO:0000256" key="4">
    <source>
        <dbReference type="ARBA" id="ARBA00023163"/>
    </source>
</evidence>
<dbReference type="OrthoDB" id="2943660at2759"/>
<dbReference type="InterPro" id="IPR050815">
    <property type="entry name" value="TF_fung"/>
</dbReference>
<protein>
    <recommendedName>
        <fullName evidence="6">Xylanolytic transcriptional activator regulatory domain-containing protein</fullName>
    </recommendedName>
</protein>
<reference evidence="7 8" key="1">
    <citation type="submission" date="2016-12" db="EMBL/GenBank/DDBJ databases">
        <title>The genomes of Aspergillus section Nigri reveals drivers in fungal speciation.</title>
        <authorList>
            <consortium name="DOE Joint Genome Institute"/>
            <person name="Vesth T.C."/>
            <person name="Nybo J."/>
            <person name="Theobald S."/>
            <person name="Brandl J."/>
            <person name="Frisvad J.C."/>
            <person name="Nielsen K.F."/>
            <person name="Lyhne E.K."/>
            <person name="Kogle M.E."/>
            <person name="Kuo A."/>
            <person name="Riley R."/>
            <person name="Clum A."/>
            <person name="Nolan M."/>
            <person name="Lipzen A."/>
            <person name="Salamov A."/>
            <person name="Henrissat B."/>
            <person name="Wiebenga A."/>
            <person name="De Vries R.P."/>
            <person name="Grigoriev I.V."/>
            <person name="Mortensen U.H."/>
            <person name="Andersen M.R."/>
            <person name="Baker S.E."/>
        </authorList>
    </citation>
    <scope>NUCLEOTIDE SEQUENCE [LARGE SCALE GENOMIC DNA]</scope>
    <source>
        <strain evidence="7 8">IBT 23096</strain>
    </source>
</reference>
<dbReference type="RefSeq" id="XP_024708376.1">
    <property type="nucleotide sequence ID" value="XM_024854513.1"/>
</dbReference>
<dbReference type="GO" id="GO:0003677">
    <property type="term" value="F:DNA binding"/>
    <property type="evidence" value="ECO:0007669"/>
    <property type="project" value="InterPro"/>
</dbReference>
<dbReference type="AlphaFoldDB" id="A0A2I2GJM7"/>
<name>A0A2I2GJM7_9EURO</name>
<keyword evidence="3" id="KW-0805">Transcription regulation</keyword>
<accession>A0A2I2GJM7</accession>
<dbReference type="PANTHER" id="PTHR47338">
    <property type="entry name" value="ZN(II)2CYS6 TRANSCRIPTION FACTOR (EUROFUNG)-RELATED"/>
    <property type="match status" value="1"/>
</dbReference>
<keyword evidence="8" id="KW-1185">Reference proteome</keyword>
<dbReference type="VEuPathDB" id="FungiDB:P170DRAFT_507782"/>
<comment type="subcellular location">
    <subcellularLocation>
        <location evidence="1">Nucleus</location>
    </subcellularLocation>
</comment>
<keyword evidence="5" id="KW-0539">Nucleus</keyword>
<dbReference type="GO" id="GO:0006351">
    <property type="term" value="P:DNA-templated transcription"/>
    <property type="evidence" value="ECO:0007669"/>
    <property type="project" value="InterPro"/>
</dbReference>
<proteinExistence type="predicted"/>
<sequence>MAASLSCFNDSDCSHPPPDVLMHYVEIYKARLHLQPLPLFNIETLSTQVLRFPPYLLHSFLAVTMPFSEHSFFGNAKEKAIDSYVRSARETVIHAATEGESSVELLQSLCLLSLNDLAAGRRSRMWMNIGVASRLVSSPQSHQRSPVAITATTEDKTRCFWSVFVLERAFTPGPNLLQSDTFPLVNSTYPPSPPRPASVADLGSSSAPGFPASSATSDLGVSTYCLQLTSIWGEVVAYSRRLRSEQVEDPWLASSTYHVLVAKYCQFEASLAQIHRFRNVGFQSLSTNELSENKYYWMAWLQLQISFHGGHALLHHPVFYITNSRKFNTNYPPPSFLQKAVDQALLHSGWIVRLFRTWEFLGFELNDPFLGHFIVVSATIHWIFQFANDTTVADRARSDFGECQRLLLNLSSRWPQFSLVVNGLEFLQSLARQFHETTGNQGIPSFKQSLLWDLLDSDIPSTGFDAASYSVTPSGQRIETQHLAPLHEPSSVPDREYPNDMIGSAGYQTLQSPIFFPSSTLNNDLFSDIDLSIFSRLKAQSNFNLHGVL</sequence>
<evidence type="ECO:0000313" key="8">
    <source>
        <dbReference type="Proteomes" id="UP000234275"/>
    </source>
</evidence>
<evidence type="ECO:0000256" key="3">
    <source>
        <dbReference type="ARBA" id="ARBA00023015"/>
    </source>
</evidence>
<evidence type="ECO:0000256" key="1">
    <source>
        <dbReference type="ARBA" id="ARBA00004123"/>
    </source>
</evidence>
<keyword evidence="4" id="KW-0804">Transcription</keyword>
<organism evidence="7 8">
    <name type="scientific">Aspergillus steynii IBT 23096</name>
    <dbReference type="NCBI Taxonomy" id="1392250"/>
    <lineage>
        <taxon>Eukaryota</taxon>
        <taxon>Fungi</taxon>
        <taxon>Dikarya</taxon>
        <taxon>Ascomycota</taxon>
        <taxon>Pezizomycotina</taxon>
        <taxon>Eurotiomycetes</taxon>
        <taxon>Eurotiomycetidae</taxon>
        <taxon>Eurotiales</taxon>
        <taxon>Aspergillaceae</taxon>
        <taxon>Aspergillus</taxon>
        <taxon>Aspergillus subgen. Circumdati</taxon>
    </lineage>
</organism>
<dbReference type="GeneID" id="36562219"/>
<dbReference type="STRING" id="1392250.A0A2I2GJM7"/>
<gene>
    <name evidence="7" type="ORF">P170DRAFT_507782</name>
</gene>
<keyword evidence="2" id="KW-0479">Metal-binding</keyword>
<dbReference type="GO" id="GO:0005634">
    <property type="term" value="C:nucleus"/>
    <property type="evidence" value="ECO:0007669"/>
    <property type="project" value="UniProtKB-SubCell"/>
</dbReference>
<dbReference type="Pfam" id="PF04082">
    <property type="entry name" value="Fungal_trans"/>
    <property type="match status" value="1"/>
</dbReference>